<accession>A0ABM8IQP2</accession>
<name>A0ABM8IQP2_BIFAD</name>
<dbReference type="InterPro" id="IPR025272">
    <property type="entry name" value="SocA_Panacea"/>
</dbReference>
<gene>
    <name evidence="2" type="ORF">B19861_13750</name>
</gene>
<dbReference type="EMBL" id="AP028457">
    <property type="protein sequence ID" value="BEK83433.1"/>
    <property type="molecule type" value="Genomic_DNA"/>
</dbReference>
<organism evidence="2 3">
    <name type="scientific">Bifidobacterium adolescentis</name>
    <dbReference type="NCBI Taxonomy" id="1680"/>
    <lineage>
        <taxon>Bacteria</taxon>
        <taxon>Bacillati</taxon>
        <taxon>Actinomycetota</taxon>
        <taxon>Actinomycetes</taxon>
        <taxon>Bifidobacteriales</taxon>
        <taxon>Bifidobacteriaceae</taxon>
        <taxon>Bifidobacterium</taxon>
    </lineage>
</organism>
<keyword evidence="3" id="KW-1185">Reference proteome</keyword>
<protein>
    <recommendedName>
        <fullName evidence="1">Antitoxin SocA-like Panacea domain-containing protein</fullName>
    </recommendedName>
</protein>
<evidence type="ECO:0000313" key="2">
    <source>
        <dbReference type="EMBL" id="BEK83433.1"/>
    </source>
</evidence>
<proteinExistence type="predicted"/>
<sequence>MLGMSEAKRSSLPGTGIDPELIANSILRRAFKEKIAVSPMKLQKLMFFITCLYQRNTGHRLLTESFQPWRYGPVCGAVYGEFKSFGGNPITEYAKDAMGNAYAADESSSPELKKAIDTVWDHMKNLPAVTLSRITHLSGSAWSKAVENKSRFVGNVDMAEDHTFDAYLKV</sequence>
<dbReference type="Pfam" id="PF13274">
    <property type="entry name" value="SocA_Panacea"/>
    <property type="match status" value="1"/>
</dbReference>
<reference evidence="2 3" key="1">
    <citation type="submission" date="2023-06" db="EMBL/GenBank/DDBJ databases">
        <title>Complete Genome Sequences of Bifidobacterium faecale strain JCM19861T was isolated from human faeces by Jung-Hye Choi et al. (2014).</title>
        <authorList>
            <person name="Okuhama S."/>
            <person name="Takahashi H."/>
            <person name="Imaizumi K."/>
            <person name="Nakayama S."/>
            <person name="Ogata Y."/>
            <person name="Suda W."/>
        </authorList>
    </citation>
    <scope>NUCLEOTIDE SEQUENCE [LARGE SCALE GENOMIC DNA]</scope>
    <source>
        <strain evidence="2 3">JCM 19861</strain>
    </source>
</reference>
<evidence type="ECO:0000259" key="1">
    <source>
        <dbReference type="Pfam" id="PF13274"/>
    </source>
</evidence>
<evidence type="ECO:0000313" key="3">
    <source>
        <dbReference type="Proteomes" id="UP001357973"/>
    </source>
</evidence>
<feature type="domain" description="Antitoxin SocA-like Panacea" evidence="1">
    <location>
        <begin position="42"/>
        <end position="142"/>
    </location>
</feature>
<dbReference type="Proteomes" id="UP001357973">
    <property type="component" value="Chromosome"/>
</dbReference>